<protein>
    <submittedName>
        <fullName evidence="6">DoxX family protein</fullName>
    </submittedName>
</protein>
<evidence type="ECO:0000256" key="5">
    <source>
        <dbReference type="SAM" id="Phobius"/>
    </source>
</evidence>
<feature type="transmembrane region" description="Helical" evidence="5">
    <location>
        <begin position="7"/>
        <end position="26"/>
    </location>
</feature>
<comment type="subcellular location">
    <subcellularLocation>
        <location evidence="1">Membrane</location>
        <topology evidence="1">Multi-pass membrane protein</topology>
    </subcellularLocation>
</comment>
<dbReference type="PIRSF" id="PIRSF030066">
    <property type="entry name" value="UCP030066"/>
    <property type="match status" value="1"/>
</dbReference>
<dbReference type="InterPro" id="IPR016944">
    <property type="entry name" value="UCP030066"/>
</dbReference>
<keyword evidence="3 5" id="KW-1133">Transmembrane helix</keyword>
<feature type="transmembrane region" description="Helical" evidence="5">
    <location>
        <begin position="46"/>
        <end position="64"/>
    </location>
</feature>
<feature type="transmembrane region" description="Helical" evidence="5">
    <location>
        <begin position="100"/>
        <end position="117"/>
    </location>
</feature>
<dbReference type="Proteomes" id="UP001449657">
    <property type="component" value="Chromosome"/>
</dbReference>
<dbReference type="EMBL" id="CP150096">
    <property type="protein sequence ID" value="WZN44233.1"/>
    <property type="molecule type" value="Genomic_DNA"/>
</dbReference>
<feature type="transmembrane region" description="Helical" evidence="5">
    <location>
        <begin position="76"/>
        <end position="94"/>
    </location>
</feature>
<dbReference type="RefSeq" id="WP_341839023.1">
    <property type="nucleotide sequence ID" value="NZ_CP149792.1"/>
</dbReference>
<dbReference type="InterPro" id="IPR032808">
    <property type="entry name" value="DoxX"/>
</dbReference>
<keyword evidence="4 5" id="KW-0472">Membrane</keyword>
<evidence type="ECO:0000313" key="6">
    <source>
        <dbReference type="EMBL" id="WZN44233.1"/>
    </source>
</evidence>
<reference evidence="6 7" key="1">
    <citation type="submission" date="2024-03" db="EMBL/GenBank/DDBJ databases">
        <title>Chitinophaga caseinilytica sp. nov., a casein hydrolysing bacterium isolated from forest soil.</title>
        <authorList>
            <person name="Lee D.S."/>
            <person name="Han D.M."/>
            <person name="Baek J.H."/>
            <person name="Choi D.G."/>
            <person name="Jeon J.H."/>
            <person name="Jeon C.O."/>
        </authorList>
    </citation>
    <scope>NUCLEOTIDE SEQUENCE [LARGE SCALE GENOMIC DNA]</scope>
    <source>
        <strain evidence="6 7">KACC 19118</strain>
    </source>
</reference>
<evidence type="ECO:0000256" key="2">
    <source>
        <dbReference type="ARBA" id="ARBA00022692"/>
    </source>
</evidence>
<evidence type="ECO:0000256" key="3">
    <source>
        <dbReference type="ARBA" id="ARBA00022989"/>
    </source>
</evidence>
<organism evidence="6 7">
    <name type="scientific">Chitinophaga caseinilytica</name>
    <dbReference type="NCBI Taxonomy" id="2267521"/>
    <lineage>
        <taxon>Bacteria</taxon>
        <taxon>Pseudomonadati</taxon>
        <taxon>Bacteroidota</taxon>
        <taxon>Chitinophagia</taxon>
        <taxon>Chitinophagales</taxon>
        <taxon>Chitinophagaceae</taxon>
        <taxon>Chitinophaga</taxon>
    </lineage>
</organism>
<keyword evidence="7" id="KW-1185">Reference proteome</keyword>
<name>A0ABZ2YWT9_9BACT</name>
<accession>A0ABZ2YWT9</accession>
<sequence length="128" mass="14455">MKPNTIKIIYWTSTVIFALLMLMDGYGGISRQQAGVEIMQHLGYPVYFLSIVGVAKILGAVAILQTRFKAIKEWAYAGFAFNFLGAFASRAFVGDPTFEVVFPFVALAIMAVPYYFWKKYEQKRYAIA</sequence>
<evidence type="ECO:0000256" key="4">
    <source>
        <dbReference type="ARBA" id="ARBA00023136"/>
    </source>
</evidence>
<keyword evidence="2 5" id="KW-0812">Transmembrane</keyword>
<gene>
    <name evidence="6" type="ORF">WJU22_15140</name>
</gene>
<dbReference type="Pfam" id="PF13564">
    <property type="entry name" value="DoxX_2"/>
    <property type="match status" value="1"/>
</dbReference>
<evidence type="ECO:0000313" key="7">
    <source>
        <dbReference type="Proteomes" id="UP001449657"/>
    </source>
</evidence>
<evidence type="ECO:0000256" key="1">
    <source>
        <dbReference type="ARBA" id="ARBA00004141"/>
    </source>
</evidence>
<proteinExistence type="predicted"/>